<dbReference type="EMBL" id="KI517809">
    <property type="protein sequence ID" value="ESQ30392.1"/>
    <property type="molecule type" value="Genomic_DNA"/>
</dbReference>
<organism evidence="1 2">
    <name type="scientific">Eutrema salsugineum</name>
    <name type="common">Saltwater cress</name>
    <name type="synonym">Sisymbrium salsugineum</name>
    <dbReference type="NCBI Taxonomy" id="72664"/>
    <lineage>
        <taxon>Eukaryota</taxon>
        <taxon>Viridiplantae</taxon>
        <taxon>Streptophyta</taxon>
        <taxon>Embryophyta</taxon>
        <taxon>Tracheophyta</taxon>
        <taxon>Spermatophyta</taxon>
        <taxon>Magnoliopsida</taxon>
        <taxon>eudicotyledons</taxon>
        <taxon>Gunneridae</taxon>
        <taxon>Pentapetalae</taxon>
        <taxon>rosids</taxon>
        <taxon>malvids</taxon>
        <taxon>Brassicales</taxon>
        <taxon>Brassicaceae</taxon>
        <taxon>Eutremeae</taxon>
        <taxon>Eutrema</taxon>
    </lineage>
</organism>
<dbReference type="PANTHER" id="PTHR31541">
    <property type="entry name" value="B3 DOMAIN PLANT PROTEIN-RELATED"/>
    <property type="match status" value="1"/>
</dbReference>
<dbReference type="AlphaFoldDB" id="V4KKE0"/>
<dbReference type="Gramene" id="ESQ30392">
    <property type="protein sequence ID" value="ESQ30392"/>
    <property type="gene ID" value="EUTSA_v10012343mg"/>
</dbReference>
<name>V4KKE0_EUTSA</name>
<evidence type="ECO:0000313" key="2">
    <source>
        <dbReference type="Proteomes" id="UP000030689"/>
    </source>
</evidence>
<sequence length="288" mass="32992">MKKDDYYQEPSSQPNKYWKLDILADVAAREYSSMINLEILVKVASAMLEEYETSKNTLVSPCASLPRKKTSQLSHRPASTQWVKNKSIACVDYKQEEEDKSFKKRKIVGRCKVGSSSTSTKEQKVLENLDWDPESLPSSCITECSKKKCPPTNISCKKLKIVHRGPTQTTNGQPNPPEWLLNLIITKHLFQSDLDKGKNRLQMPINQLVNTNFLTEEETRIIYEKLVLTRETGLIVVLVDPLSKGHVVDFRKWKMGKNWFKVGDVYSVWSFRSGQGNLCFALVPDKFR</sequence>
<evidence type="ECO:0000313" key="1">
    <source>
        <dbReference type="EMBL" id="ESQ30392.1"/>
    </source>
</evidence>
<accession>V4KKE0</accession>
<keyword evidence="2" id="KW-1185">Reference proteome</keyword>
<dbReference type="KEGG" id="eus:EUTSA_v10012343mg"/>
<dbReference type="InterPro" id="IPR005508">
    <property type="entry name" value="At2g31720-like"/>
</dbReference>
<proteinExistence type="predicted"/>
<dbReference type="Proteomes" id="UP000030689">
    <property type="component" value="Unassembled WGS sequence"/>
</dbReference>
<gene>
    <name evidence="1" type="ORF">EUTSA_v10012343mg</name>
</gene>
<dbReference type="PANTHER" id="PTHR31541:SF56">
    <property type="entry name" value="DOMAIN PROTEIN, PUTATIVE (DUF313)-RELATED"/>
    <property type="match status" value="1"/>
</dbReference>
<evidence type="ECO:0008006" key="3">
    <source>
        <dbReference type="Google" id="ProtNLM"/>
    </source>
</evidence>
<dbReference type="GO" id="GO:0003677">
    <property type="term" value="F:DNA binding"/>
    <property type="evidence" value="ECO:0007669"/>
    <property type="project" value="InterPro"/>
</dbReference>
<dbReference type="Pfam" id="PF03754">
    <property type="entry name" value="At2g31720-like"/>
    <property type="match status" value="1"/>
</dbReference>
<reference evidence="1 2" key="1">
    <citation type="journal article" date="2013" name="Front. Plant Sci.">
        <title>The Reference Genome of the Halophytic Plant Eutrema salsugineum.</title>
        <authorList>
            <person name="Yang R."/>
            <person name="Jarvis D.E."/>
            <person name="Chen H."/>
            <person name="Beilstein M.A."/>
            <person name="Grimwood J."/>
            <person name="Jenkins J."/>
            <person name="Shu S."/>
            <person name="Prochnik S."/>
            <person name="Xin M."/>
            <person name="Ma C."/>
            <person name="Schmutz J."/>
            <person name="Wing R.A."/>
            <person name="Mitchell-Olds T."/>
            <person name="Schumaker K.S."/>
            <person name="Wang X."/>
        </authorList>
    </citation>
    <scope>NUCLEOTIDE SEQUENCE [LARGE SCALE GENOMIC DNA]</scope>
</reference>
<protein>
    <recommendedName>
        <fullName evidence="3">TF-B3 domain-containing protein</fullName>
    </recommendedName>
</protein>